<keyword evidence="2" id="KW-0812">Transmembrane</keyword>
<sequence length="128" mass="14565">MLCFTASEATPVAHDIEMNKSRRIPYSTAGFYTGKKPQKNEATLSDSLNDIDINKECDDTSTEQNTNSKEDREKEREQDTALTNDSLEEQLEEEEERGEGDGRERERMMMIVGLLLIIISQCVMVLVD</sequence>
<dbReference type="OrthoDB" id="446759at2759"/>
<dbReference type="AlphaFoldDB" id="A0A1X7U5D3"/>
<feature type="compositionally biased region" description="Acidic residues" evidence="1">
    <location>
        <begin position="86"/>
        <end position="98"/>
    </location>
</feature>
<evidence type="ECO:0000313" key="3">
    <source>
        <dbReference type="EnsemblMetazoa" id="Aqu2.1.22676_001"/>
    </source>
</evidence>
<feature type="compositionally biased region" description="Basic and acidic residues" evidence="1">
    <location>
        <begin position="68"/>
        <end position="79"/>
    </location>
</feature>
<dbReference type="EnsemblMetazoa" id="Aqu2.1.22676_001">
    <property type="protein sequence ID" value="Aqu2.1.22676_001"/>
    <property type="gene ID" value="Aqu2.1.22676"/>
</dbReference>
<evidence type="ECO:0000256" key="2">
    <source>
        <dbReference type="SAM" id="Phobius"/>
    </source>
</evidence>
<feature type="region of interest" description="Disordered" evidence="1">
    <location>
        <begin position="28"/>
        <end position="47"/>
    </location>
</feature>
<evidence type="ECO:0000256" key="1">
    <source>
        <dbReference type="SAM" id="MobiDB-lite"/>
    </source>
</evidence>
<dbReference type="InParanoid" id="A0A1X7U5D3"/>
<feature type="region of interest" description="Disordered" evidence="1">
    <location>
        <begin position="54"/>
        <end position="105"/>
    </location>
</feature>
<organism evidence="3">
    <name type="scientific">Amphimedon queenslandica</name>
    <name type="common">Sponge</name>
    <dbReference type="NCBI Taxonomy" id="400682"/>
    <lineage>
        <taxon>Eukaryota</taxon>
        <taxon>Metazoa</taxon>
        <taxon>Porifera</taxon>
        <taxon>Demospongiae</taxon>
        <taxon>Heteroscleromorpha</taxon>
        <taxon>Haplosclerida</taxon>
        <taxon>Niphatidae</taxon>
        <taxon>Amphimedon</taxon>
    </lineage>
</organism>
<protein>
    <submittedName>
        <fullName evidence="3">Uncharacterized protein</fullName>
    </submittedName>
</protein>
<accession>A0A1X7U5D3</accession>
<reference evidence="3" key="1">
    <citation type="submission" date="2017-05" db="UniProtKB">
        <authorList>
            <consortium name="EnsemblMetazoa"/>
        </authorList>
    </citation>
    <scope>IDENTIFICATION</scope>
</reference>
<keyword evidence="2" id="KW-1133">Transmembrane helix</keyword>
<proteinExistence type="predicted"/>
<keyword evidence="2" id="KW-0472">Membrane</keyword>
<feature type="transmembrane region" description="Helical" evidence="2">
    <location>
        <begin position="108"/>
        <end position="127"/>
    </location>
</feature>
<name>A0A1X7U5D3_AMPQE</name>